<evidence type="ECO:0000259" key="20">
    <source>
        <dbReference type="PROSITE" id="PS50894"/>
    </source>
</evidence>
<evidence type="ECO:0000313" key="21">
    <source>
        <dbReference type="EMBL" id="TWU49776.1"/>
    </source>
</evidence>
<sequence length="761" mass="82879">MSNALKENSPLDDSILSRARVLFAEQQHEIFRHTDRLFAILMVVQWLGAIVAAVVIAPTTWQGASSYIHFHVWCAIFLGGTLTVLPVFLAWRRPGEVMTRHVIAMAQILFSSLLIHLTGGRIETHFHIFGSLAFLAMYRDWKVLVSATAIVVVDHLGRGLYWPQSVFGVASAPLWRSFEHAAWALFEDFFLFLSCRHSVREMWLGALRGAKLEIINHSIEATMAERAAVADALEHAKNAAETADRAKSEFLANMSHEIRTPLNGIIGFTDLLMRNTTCSETERRDYLGSIRTSGRHLLGLINDILDLSKIEASAIEVEHLRCSPHQVICEVISLMRVQAHNKQLEIAYAWHSEVPCTIETDPTKLRQLLINIVGNAIKFTEKGSVRIDARLDRTGDHPVLVLQVVDTGIGIPADKQSGVFAPFVQGESSISRRFGGTGLGLTISRHIAHALGGELTFSSELGVGTTFTASIATGSLDDVEMNEAPIGDSLSSRSSELATAKRVIPHGKVLLVEDGEVNRKLIVAILSSEGIDITTAENGKTGSDLAITNDFDLILMDMQMPVMDGYAATARLRQAGITTPIIALTAHAMSSDHRKCKNAGCSGYLRKPIETDLLLDAIADALQSKVEATIKTSFNDSVNAVTDSGAGLEGRRLTPTSLHSTLPTENPDFAAVVVEFASFLGQQIEELRQASVASDIAAISRITHLLKGSAGSAGFADFDPSVRRLETVVVDGKLHDLESILSELRQLADCIVVPELKEATV</sequence>
<dbReference type="PROSITE" id="PS50109">
    <property type="entry name" value="HIS_KIN"/>
    <property type="match status" value="1"/>
</dbReference>
<dbReference type="CDD" id="cd00082">
    <property type="entry name" value="HisKA"/>
    <property type="match status" value="1"/>
</dbReference>
<keyword evidence="12" id="KW-0902">Two-component regulatory system</keyword>
<keyword evidence="4" id="KW-1003">Cell membrane</keyword>
<dbReference type="RefSeq" id="WP_146535973.1">
    <property type="nucleotide sequence ID" value="NZ_SJPX01000004.1"/>
</dbReference>
<dbReference type="PROSITE" id="PS50894">
    <property type="entry name" value="HPT"/>
    <property type="match status" value="1"/>
</dbReference>
<evidence type="ECO:0000256" key="11">
    <source>
        <dbReference type="ARBA" id="ARBA00022989"/>
    </source>
</evidence>
<evidence type="ECO:0000256" key="1">
    <source>
        <dbReference type="ARBA" id="ARBA00000085"/>
    </source>
</evidence>
<dbReference type="Gene3D" id="1.20.120.160">
    <property type="entry name" value="HPT domain"/>
    <property type="match status" value="1"/>
</dbReference>
<dbReference type="Gene3D" id="3.30.565.10">
    <property type="entry name" value="Histidine kinase-like ATPase, C-terminal domain"/>
    <property type="match status" value="1"/>
</dbReference>
<reference evidence="21 22" key="1">
    <citation type="submission" date="2019-02" db="EMBL/GenBank/DDBJ databases">
        <title>Deep-cultivation of Planctomycetes and their phenomic and genomic characterization uncovers novel biology.</title>
        <authorList>
            <person name="Wiegand S."/>
            <person name="Jogler M."/>
            <person name="Boedeker C."/>
            <person name="Pinto D."/>
            <person name="Vollmers J."/>
            <person name="Rivas-Marin E."/>
            <person name="Kohn T."/>
            <person name="Peeters S.H."/>
            <person name="Heuer A."/>
            <person name="Rast P."/>
            <person name="Oberbeckmann S."/>
            <person name="Bunk B."/>
            <person name="Jeske O."/>
            <person name="Meyerdierks A."/>
            <person name="Storesund J.E."/>
            <person name="Kallscheuer N."/>
            <person name="Luecker S."/>
            <person name="Lage O.M."/>
            <person name="Pohl T."/>
            <person name="Merkel B.J."/>
            <person name="Hornburger P."/>
            <person name="Mueller R.-W."/>
            <person name="Bruemmer F."/>
            <person name="Labrenz M."/>
            <person name="Spormann A.M."/>
            <person name="Op Den Camp H."/>
            <person name="Overmann J."/>
            <person name="Amann R."/>
            <person name="Jetten M.S.M."/>
            <person name="Mascher T."/>
            <person name="Medema M.H."/>
            <person name="Devos D.P."/>
            <person name="Kaster A.-K."/>
            <person name="Ovreas L."/>
            <person name="Rohde M."/>
            <person name="Galperin M.Y."/>
            <person name="Jogler C."/>
        </authorList>
    </citation>
    <scope>NUCLEOTIDE SEQUENCE [LARGE SCALE GENOMIC DNA]</scope>
    <source>
        <strain evidence="21 22">Poly59</strain>
    </source>
</reference>
<dbReference type="InterPro" id="IPR036641">
    <property type="entry name" value="HPT_dom_sf"/>
</dbReference>
<dbReference type="InterPro" id="IPR003661">
    <property type="entry name" value="HisK_dim/P_dom"/>
</dbReference>
<evidence type="ECO:0000256" key="16">
    <source>
        <dbReference type="PROSITE-ProRule" id="PRU00169"/>
    </source>
</evidence>
<keyword evidence="7 17" id="KW-0812">Transmembrane</keyword>
<dbReference type="SMART" id="SM00387">
    <property type="entry name" value="HATPase_c"/>
    <property type="match status" value="1"/>
</dbReference>
<evidence type="ECO:0000256" key="8">
    <source>
        <dbReference type="ARBA" id="ARBA00022741"/>
    </source>
</evidence>
<comment type="subcellular location">
    <subcellularLocation>
        <location evidence="2">Cell membrane</location>
        <topology evidence="2">Multi-pass membrane protein</topology>
    </subcellularLocation>
</comment>
<dbReference type="PANTHER" id="PTHR45339">
    <property type="entry name" value="HYBRID SIGNAL TRANSDUCTION HISTIDINE KINASE J"/>
    <property type="match status" value="1"/>
</dbReference>
<evidence type="ECO:0000256" key="13">
    <source>
        <dbReference type="ARBA" id="ARBA00023136"/>
    </source>
</evidence>
<dbReference type="EMBL" id="SJPX01000004">
    <property type="protein sequence ID" value="TWU49776.1"/>
    <property type="molecule type" value="Genomic_DNA"/>
</dbReference>
<dbReference type="InterPro" id="IPR011006">
    <property type="entry name" value="CheY-like_superfamily"/>
</dbReference>
<dbReference type="GO" id="GO:0005886">
    <property type="term" value="C:plasma membrane"/>
    <property type="evidence" value="ECO:0007669"/>
    <property type="project" value="UniProtKB-SubCell"/>
</dbReference>
<accession>A0A5C6EQA2</accession>
<dbReference type="PRINTS" id="PR00344">
    <property type="entry name" value="BCTRLSENSOR"/>
</dbReference>
<evidence type="ECO:0000256" key="7">
    <source>
        <dbReference type="ARBA" id="ARBA00022692"/>
    </source>
</evidence>
<keyword evidence="5 16" id="KW-0597">Phosphoprotein</keyword>
<feature type="domain" description="Histidine kinase" evidence="18">
    <location>
        <begin position="253"/>
        <end position="475"/>
    </location>
</feature>
<name>A0A5C6EQA2_9BACT</name>
<dbReference type="GO" id="GO:0000155">
    <property type="term" value="F:phosphorelay sensor kinase activity"/>
    <property type="evidence" value="ECO:0007669"/>
    <property type="project" value="InterPro"/>
</dbReference>
<dbReference type="SMART" id="SM00448">
    <property type="entry name" value="REC"/>
    <property type="match status" value="1"/>
</dbReference>
<dbReference type="Pfam" id="PF01627">
    <property type="entry name" value="Hpt"/>
    <property type="match status" value="1"/>
</dbReference>
<dbReference type="InterPro" id="IPR001789">
    <property type="entry name" value="Sig_transdc_resp-reg_receiver"/>
</dbReference>
<evidence type="ECO:0000256" key="5">
    <source>
        <dbReference type="ARBA" id="ARBA00022553"/>
    </source>
</evidence>
<keyword evidence="10" id="KW-0067">ATP-binding</keyword>
<keyword evidence="13 17" id="KW-0472">Membrane</keyword>
<dbReference type="SUPFAM" id="SSF47384">
    <property type="entry name" value="Homodimeric domain of signal transducing histidine kinase"/>
    <property type="match status" value="1"/>
</dbReference>
<feature type="modified residue" description="4-aspartylphosphate" evidence="16">
    <location>
        <position position="557"/>
    </location>
</feature>
<evidence type="ECO:0000259" key="19">
    <source>
        <dbReference type="PROSITE" id="PS50110"/>
    </source>
</evidence>
<organism evidence="21 22">
    <name type="scientific">Rubripirellula reticaptiva</name>
    <dbReference type="NCBI Taxonomy" id="2528013"/>
    <lineage>
        <taxon>Bacteria</taxon>
        <taxon>Pseudomonadati</taxon>
        <taxon>Planctomycetota</taxon>
        <taxon>Planctomycetia</taxon>
        <taxon>Pirellulales</taxon>
        <taxon>Pirellulaceae</taxon>
        <taxon>Rubripirellula</taxon>
    </lineage>
</organism>
<dbReference type="InterPro" id="IPR036097">
    <property type="entry name" value="HisK_dim/P_sf"/>
</dbReference>
<evidence type="ECO:0000256" key="3">
    <source>
        <dbReference type="ARBA" id="ARBA00012438"/>
    </source>
</evidence>
<keyword evidence="6 21" id="KW-0808">Transferase</keyword>
<feature type="transmembrane region" description="Helical" evidence="17">
    <location>
        <begin position="37"/>
        <end position="58"/>
    </location>
</feature>
<evidence type="ECO:0000259" key="18">
    <source>
        <dbReference type="PROSITE" id="PS50109"/>
    </source>
</evidence>
<feature type="domain" description="HPt" evidence="20">
    <location>
        <begin position="665"/>
        <end position="761"/>
    </location>
</feature>
<evidence type="ECO:0000256" key="10">
    <source>
        <dbReference type="ARBA" id="ARBA00022840"/>
    </source>
</evidence>
<keyword evidence="9 21" id="KW-0418">Kinase</keyword>
<dbReference type="InterPro" id="IPR004358">
    <property type="entry name" value="Sig_transdc_His_kin-like_C"/>
</dbReference>
<feature type="transmembrane region" description="Helical" evidence="17">
    <location>
        <begin position="70"/>
        <end position="90"/>
    </location>
</feature>
<feature type="domain" description="Response regulatory" evidence="19">
    <location>
        <begin position="508"/>
        <end position="622"/>
    </location>
</feature>
<dbReference type="OrthoDB" id="229369at2"/>
<dbReference type="EC" id="2.7.13.3" evidence="3"/>
<dbReference type="SUPFAM" id="SSF47226">
    <property type="entry name" value="Histidine-containing phosphotransfer domain, HPT domain"/>
    <property type="match status" value="1"/>
</dbReference>
<feature type="modified residue" description="Phosphohistidine" evidence="15">
    <location>
        <position position="704"/>
    </location>
</feature>
<dbReference type="CDD" id="cd16922">
    <property type="entry name" value="HATPase_EvgS-ArcB-TorS-like"/>
    <property type="match status" value="1"/>
</dbReference>
<dbReference type="FunFam" id="1.10.287.130:FF:000038">
    <property type="entry name" value="Sensory transduction histidine kinase"/>
    <property type="match status" value="1"/>
</dbReference>
<evidence type="ECO:0000256" key="4">
    <source>
        <dbReference type="ARBA" id="ARBA00022475"/>
    </source>
</evidence>
<dbReference type="Pfam" id="PF02518">
    <property type="entry name" value="HATPase_c"/>
    <property type="match status" value="1"/>
</dbReference>
<feature type="transmembrane region" description="Helical" evidence="17">
    <location>
        <begin position="102"/>
        <end position="119"/>
    </location>
</feature>
<dbReference type="Proteomes" id="UP000317977">
    <property type="component" value="Unassembled WGS sequence"/>
</dbReference>
<evidence type="ECO:0000256" key="2">
    <source>
        <dbReference type="ARBA" id="ARBA00004651"/>
    </source>
</evidence>
<protein>
    <recommendedName>
        <fullName evidence="3">histidine kinase</fullName>
        <ecNumber evidence="3">2.7.13.3</ecNumber>
    </recommendedName>
</protein>
<evidence type="ECO:0000313" key="22">
    <source>
        <dbReference type="Proteomes" id="UP000317977"/>
    </source>
</evidence>
<dbReference type="GO" id="GO:0005524">
    <property type="term" value="F:ATP binding"/>
    <property type="evidence" value="ECO:0007669"/>
    <property type="project" value="UniProtKB-KW"/>
</dbReference>
<dbReference type="CDD" id="cd17546">
    <property type="entry name" value="REC_hyHK_CKI1_RcsC-like"/>
    <property type="match status" value="1"/>
</dbReference>
<dbReference type="Pfam" id="PF00072">
    <property type="entry name" value="Response_reg"/>
    <property type="match status" value="1"/>
</dbReference>
<evidence type="ECO:0000256" key="17">
    <source>
        <dbReference type="SAM" id="Phobius"/>
    </source>
</evidence>
<dbReference type="Pfam" id="PF00512">
    <property type="entry name" value="HisKA"/>
    <property type="match status" value="1"/>
</dbReference>
<dbReference type="SUPFAM" id="SSF52172">
    <property type="entry name" value="CheY-like"/>
    <property type="match status" value="1"/>
</dbReference>
<dbReference type="AlphaFoldDB" id="A0A5C6EQA2"/>
<dbReference type="InterPro" id="IPR008207">
    <property type="entry name" value="Sig_transdc_His_kin_Hpt_dom"/>
</dbReference>
<evidence type="ECO:0000256" key="12">
    <source>
        <dbReference type="ARBA" id="ARBA00023012"/>
    </source>
</evidence>
<dbReference type="PANTHER" id="PTHR45339:SF1">
    <property type="entry name" value="HYBRID SIGNAL TRANSDUCTION HISTIDINE KINASE J"/>
    <property type="match status" value="1"/>
</dbReference>
<dbReference type="InterPro" id="IPR003594">
    <property type="entry name" value="HATPase_dom"/>
</dbReference>
<gene>
    <name evidence="21" type="primary">luxQ_5</name>
    <name evidence="21" type="ORF">Poly59_44010</name>
</gene>
<keyword evidence="14" id="KW-0131">Cell cycle</keyword>
<comment type="caution">
    <text evidence="21">The sequence shown here is derived from an EMBL/GenBank/DDBJ whole genome shotgun (WGS) entry which is preliminary data.</text>
</comment>
<dbReference type="SUPFAM" id="SSF55874">
    <property type="entry name" value="ATPase domain of HSP90 chaperone/DNA topoisomerase II/histidine kinase"/>
    <property type="match status" value="1"/>
</dbReference>
<keyword evidence="8" id="KW-0547">Nucleotide-binding</keyword>
<comment type="catalytic activity">
    <reaction evidence="1">
        <text>ATP + protein L-histidine = ADP + protein N-phospho-L-histidine.</text>
        <dbReference type="EC" id="2.7.13.3"/>
    </reaction>
</comment>
<evidence type="ECO:0000256" key="6">
    <source>
        <dbReference type="ARBA" id="ARBA00022679"/>
    </source>
</evidence>
<dbReference type="SMART" id="SM00388">
    <property type="entry name" value="HisKA"/>
    <property type="match status" value="1"/>
</dbReference>
<dbReference type="InterPro" id="IPR036890">
    <property type="entry name" value="HATPase_C_sf"/>
</dbReference>
<dbReference type="Gene3D" id="3.40.50.2300">
    <property type="match status" value="1"/>
</dbReference>
<keyword evidence="11 17" id="KW-1133">Transmembrane helix</keyword>
<proteinExistence type="predicted"/>
<keyword evidence="22" id="KW-1185">Reference proteome</keyword>
<evidence type="ECO:0000256" key="15">
    <source>
        <dbReference type="PROSITE-ProRule" id="PRU00110"/>
    </source>
</evidence>
<dbReference type="InterPro" id="IPR005467">
    <property type="entry name" value="His_kinase_dom"/>
</dbReference>
<evidence type="ECO:0000256" key="14">
    <source>
        <dbReference type="ARBA" id="ARBA00023306"/>
    </source>
</evidence>
<evidence type="ECO:0000256" key="9">
    <source>
        <dbReference type="ARBA" id="ARBA00022777"/>
    </source>
</evidence>
<dbReference type="Gene3D" id="1.10.287.130">
    <property type="match status" value="1"/>
</dbReference>
<dbReference type="PROSITE" id="PS50110">
    <property type="entry name" value="RESPONSE_REGULATORY"/>
    <property type="match status" value="1"/>
</dbReference>
<dbReference type="FunFam" id="3.30.565.10:FF:000010">
    <property type="entry name" value="Sensor histidine kinase RcsC"/>
    <property type="match status" value="1"/>
</dbReference>